<dbReference type="AlphaFoldDB" id="A0A919V9S4"/>
<dbReference type="RefSeq" id="WP_380659405.1">
    <property type="nucleotide sequence ID" value="NZ_JBHLZQ010000008.1"/>
</dbReference>
<sequence>MCRRGATGPPIPRAGDVETLNRDPVDGHPHTLSGPQMAEITATLTGDPREHGLTCALWTLAVVRDLIATRYNVRLGEFAVPSLLRMLGLWPAHPRSFGAGTDPEELAQWRRHRYPELRLQAQQAGASIWFGDIVPLGGGITLMMAGGIRGPSQFAAYRDTGVIDAFTNFCRRLSETRPAWLVMTPHPVHLARPVARLREEGALKLCVVPRALAAAETAAERWRAAKHRALRNKHARADLLRALHMAGAREVATLCRAAGLARVTGEEVLRTDVRHPEELSPWRTLLDELTAVTRRVDTAAGERDRLVAQCWNAGVSSVGLLARTGGLPRARVERVAAAFPEVAAERERLLTLLALAAERGDERDELAVACWRAGATTNVVSHTGRIGRPRLARAIAMYGAAVTRDRERLLTMLADSATAVHQGTMIKDRLIRRAHQVLARMAAKAEASERDELRARARRNEMIMHCWRAGVRTISLIERRTRLHQSVTYGALRASGIDPPVLRR</sequence>
<feature type="compositionally biased region" description="Basic and acidic residues" evidence="1">
    <location>
        <begin position="15"/>
        <end position="29"/>
    </location>
</feature>
<evidence type="ECO:0008006" key="4">
    <source>
        <dbReference type="Google" id="ProtNLM"/>
    </source>
</evidence>
<protein>
    <recommendedName>
        <fullName evidence="4">Transposase</fullName>
    </recommendedName>
</protein>
<comment type="caution">
    <text evidence="2">The sequence shown here is derived from an EMBL/GenBank/DDBJ whole genome shotgun (WGS) entry which is preliminary data.</text>
</comment>
<evidence type="ECO:0000313" key="2">
    <source>
        <dbReference type="EMBL" id="GII95718.1"/>
    </source>
</evidence>
<proteinExistence type="predicted"/>
<gene>
    <name evidence="2" type="ORF">Ssi02_59490</name>
</gene>
<evidence type="ECO:0000256" key="1">
    <source>
        <dbReference type="SAM" id="MobiDB-lite"/>
    </source>
</evidence>
<evidence type="ECO:0000313" key="3">
    <source>
        <dbReference type="Proteomes" id="UP000606172"/>
    </source>
</evidence>
<name>A0A919V9S4_9ACTN</name>
<accession>A0A919V9S4</accession>
<organism evidence="2 3">
    <name type="scientific">Sinosporangium siamense</name>
    <dbReference type="NCBI Taxonomy" id="1367973"/>
    <lineage>
        <taxon>Bacteria</taxon>
        <taxon>Bacillati</taxon>
        <taxon>Actinomycetota</taxon>
        <taxon>Actinomycetes</taxon>
        <taxon>Streptosporangiales</taxon>
        <taxon>Streptosporangiaceae</taxon>
        <taxon>Sinosporangium</taxon>
    </lineage>
</organism>
<dbReference type="EMBL" id="BOOW01000037">
    <property type="protein sequence ID" value="GII95718.1"/>
    <property type="molecule type" value="Genomic_DNA"/>
</dbReference>
<reference evidence="2" key="1">
    <citation type="submission" date="2021-01" db="EMBL/GenBank/DDBJ databases">
        <title>Whole genome shotgun sequence of Sinosporangium siamense NBRC 109515.</title>
        <authorList>
            <person name="Komaki H."/>
            <person name="Tamura T."/>
        </authorList>
    </citation>
    <scope>NUCLEOTIDE SEQUENCE</scope>
    <source>
        <strain evidence="2">NBRC 109515</strain>
    </source>
</reference>
<keyword evidence="3" id="KW-1185">Reference proteome</keyword>
<dbReference type="Proteomes" id="UP000606172">
    <property type="component" value="Unassembled WGS sequence"/>
</dbReference>
<feature type="region of interest" description="Disordered" evidence="1">
    <location>
        <begin position="1"/>
        <end position="35"/>
    </location>
</feature>